<name>A0A0K1QKB2_PSEFL</name>
<sequence length="95" mass="10529">MEAYTFRHTDLASRTLASRERSSLYKLLSDQDQVVIDLGDVASISESFADELFGVLVLEQGFDFVVNHVKIVNAADDVLRSIAIAMKRRRALAAA</sequence>
<dbReference type="EMBL" id="CP010945">
    <property type="protein sequence ID" value="AKV06148.1"/>
    <property type="molecule type" value="Genomic_DNA"/>
</dbReference>
<organism evidence="2 3">
    <name type="scientific">Pseudomonas fluorescens NCIMB 11764</name>
    <dbReference type="NCBI Taxonomy" id="1221522"/>
    <lineage>
        <taxon>Bacteria</taxon>
        <taxon>Pseudomonadati</taxon>
        <taxon>Pseudomonadota</taxon>
        <taxon>Gammaproteobacteria</taxon>
        <taxon>Pseudomonadales</taxon>
        <taxon>Pseudomonadaceae</taxon>
        <taxon>Pseudomonas</taxon>
    </lineage>
</organism>
<accession>A0A0K1QKB2</accession>
<dbReference type="OrthoDB" id="7012230at2"/>
<gene>
    <name evidence="2" type="ORF">B723_06975</name>
</gene>
<evidence type="ECO:0000313" key="3">
    <source>
        <dbReference type="Proteomes" id="UP000017175"/>
    </source>
</evidence>
<dbReference type="AlphaFoldDB" id="A0A0K1QKB2"/>
<proteinExistence type="predicted"/>
<dbReference type="InterPro" id="IPR025474">
    <property type="entry name" value="DUF4325"/>
</dbReference>
<evidence type="ECO:0000259" key="1">
    <source>
        <dbReference type="Pfam" id="PF14213"/>
    </source>
</evidence>
<evidence type="ECO:0000313" key="2">
    <source>
        <dbReference type="EMBL" id="AKV06148.1"/>
    </source>
</evidence>
<dbReference type="RefSeq" id="WP_017336035.1">
    <property type="nucleotide sequence ID" value="NZ_CP010945.1"/>
</dbReference>
<protein>
    <recommendedName>
        <fullName evidence="1">DUF4325 domain-containing protein</fullName>
    </recommendedName>
</protein>
<dbReference type="Pfam" id="PF14213">
    <property type="entry name" value="DUF4325"/>
    <property type="match status" value="1"/>
</dbReference>
<reference evidence="2 3" key="1">
    <citation type="journal article" date="2012" name="J. Bacteriol.">
        <title>Draft genome sequence of the cyanide-utilizing bacterium Pseudomonas fluorescens strain NCIMB 11764.</title>
        <authorList>
            <person name="Vilo C.A."/>
            <person name="Benedik M.J."/>
            <person name="Kunz D.A."/>
            <person name="Dong Q."/>
        </authorList>
    </citation>
    <scope>NUCLEOTIDE SEQUENCE [LARGE SCALE GENOMIC DNA]</scope>
    <source>
        <strain evidence="2 3">NCIMB 11764</strain>
    </source>
</reference>
<feature type="domain" description="DUF4325" evidence="1">
    <location>
        <begin position="24"/>
        <end position="78"/>
    </location>
</feature>
<dbReference type="Proteomes" id="UP000017175">
    <property type="component" value="Chromosome"/>
</dbReference>